<reference evidence="2 3" key="1">
    <citation type="submission" date="2013-12" db="EMBL/GenBank/DDBJ databases">
        <authorList>
            <consortium name="DOE Joint Genome Institute"/>
            <person name="Kappler U."/>
            <person name="Huntemann M."/>
            <person name="Han J."/>
            <person name="Chen A."/>
            <person name="Kyrpides N."/>
            <person name="Mavromatis K."/>
            <person name="Markowitz V."/>
            <person name="Palaniappan K."/>
            <person name="Ivanova N."/>
            <person name="Schaumberg A."/>
            <person name="Pati A."/>
            <person name="Liolios K."/>
            <person name="Nordberg H.P."/>
            <person name="Cantor M.N."/>
            <person name="Hua S.X."/>
            <person name="Woyke T."/>
        </authorList>
    </citation>
    <scope>NUCLEOTIDE SEQUENCE [LARGE SCALE GENOMIC DNA]</scope>
    <source>
        <strain evidence="3">AL2</strain>
    </source>
</reference>
<evidence type="ECO:0000256" key="1">
    <source>
        <dbReference type="ARBA" id="ARBA00022898"/>
    </source>
</evidence>
<dbReference type="KEGG" id="tao:THIAE_04280"/>
<dbReference type="HOGENOM" id="CLU_2242283_0_0_6"/>
<dbReference type="InterPro" id="IPR000653">
    <property type="entry name" value="DegT/StrS_aminotransferase"/>
</dbReference>
<dbReference type="InterPro" id="IPR015422">
    <property type="entry name" value="PyrdxlP-dep_Trfase_small"/>
</dbReference>
<name>W0DZF8_9GAMM</name>
<dbReference type="eggNOG" id="COG0399">
    <property type="taxonomic scope" value="Bacteria"/>
</dbReference>
<dbReference type="STRING" id="717772.THIAE_04280"/>
<keyword evidence="1" id="KW-0663">Pyridoxal phosphate</keyword>
<dbReference type="InterPro" id="IPR015424">
    <property type="entry name" value="PyrdxlP-dep_Trfase"/>
</dbReference>
<gene>
    <name evidence="2" type="ORF">THIAE_04280</name>
</gene>
<proteinExistence type="predicted"/>
<sequence>MNAMQQPGLVQFQQWNPQSQNNHAYVPVLFKSEAQLLKVEAKLKENNIIPRRYFYPSLDTLEYLNKPVILSEREESPANHQVCSISRDIASRILCLPIYPKLRDED</sequence>
<dbReference type="RefSeq" id="WP_006459094.1">
    <property type="nucleotide sequence ID" value="NZ_CP007030.1"/>
</dbReference>
<dbReference type="AlphaFoldDB" id="W0DZF8"/>
<dbReference type="Proteomes" id="UP000005380">
    <property type="component" value="Chromosome"/>
</dbReference>
<protein>
    <submittedName>
        <fullName evidence="2">Uncharacterized protein</fullName>
    </submittedName>
</protein>
<keyword evidence="3" id="KW-1185">Reference proteome</keyword>
<dbReference type="SUPFAM" id="SSF53383">
    <property type="entry name" value="PLP-dependent transferases"/>
    <property type="match status" value="1"/>
</dbReference>
<evidence type="ECO:0000313" key="2">
    <source>
        <dbReference type="EMBL" id="AHF02226.1"/>
    </source>
</evidence>
<dbReference type="InParanoid" id="W0DZF8"/>
<dbReference type="Pfam" id="PF01041">
    <property type="entry name" value="DegT_DnrJ_EryC1"/>
    <property type="match status" value="1"/>
</dbReference>
<evidence type="ECO:0000313" key="3">
    <source>
        <dbReference type="Proteomes" id="UP000005380"/>
    </source>
</evidence>
<dbReference type="Gene3D" id="3.90.1150.10">
    <property type="entry name" value="Aspartate Aminotransferase, domain 1"/>
    <property type="match status" value="1"/>
</dbReference>
<organism evidence="2 3">
    <name type="scientific">Thiomicrospira aerophila AL3</name>
    <dbReference type="NCBI Taxonomy" id="717772"/>
    <lineage>
        <taxon>Bacteria</taxon>
        <taxon>Pseudomonadati</taxon>
        <taxon>Pseudomonadota</taxon>
        <taxon>Gammaproteobacteria</taxon>
        <taxon>Thiotrichales</taxon>
        <taxon>Piscirickettsiaceae</taxon>
        <taxon>Thiomicrospira</taxon>
    </lineage>
</organism>
<accession>W0DZF8</accession>
<dbReference type="EMBL" id="CP007030">
    <property type="protein sequence ID" value="AHF02226.1"/>
    <property type="molecule type" value="Genomic_DNA"/>
</dbReference>